<dbReference type="SUPFAM" id="SSF55797">
    <property type="entry name" value="PR-1-like"/>
    <property type="match status" value="1"/>
</dbReference>
<evidence type="ECO:0000313" key="5">
    <source>
        <dbReference type="EMBL" id="CAH0559593.1"/>
    </source>
</evidence>
<keyword evidence="6" id="KW-1185">Reference proteome</keyword>
<evidence type="ECO:0000256" key="1">
    <source>
        <dbReference type="ARBA" id="ARBA00004613"/>
    </source>
</evidence>
<evidence type="ECO:0000313" key="6">
    <source>
        <dbReference type="Proteomes" id="UP001154078"/>
    </source>
</evidence>
<dbReference type="InterPro" id="IPR035940">
    <property type="entry name" value="CAP_sf"/>
</dbReference>
<accession>A0A9P0BDC3</accession>
<evidence type="ECO:0000256" key="2">
    <source>
        <dbReference type="ARBA" id="ARBA00022525"/>
    </source>
</evidence>
<evidence type="ECO:0000259" key="4">
    <source>
        <dbReference type="SMART" id="SM00198"/>
    </source>
</evidence>
<dbReference type="InterPro" id="IPR014044">
    <property type="entry name" value="CAP_dom"/>
</dbReference>
<dbReference type="OrthoDB" id="414826at2759"/>
<dbReference type="Proteomes" id="UP001154078">
    <property type="component" value="Chromosome 6"/>
</dbReference>
<dbReference type="Pfam" id="PF00188">
    <property type="entry name" value="CAP"/>
    <property type="match status" value="1"/>
</dbReference>
<dbReference type="AlphaFoldDB" id="A0A9P0BDC3"/>
<dbReference type="Gene3D" id="3.40.33.10">
    <property type="entry name" value="CAP"/>
    <property type="match status" value="1"/>
</dbReference>
<name>A0A9P0BDC3_BRAAE</name>
<sequence length="126" mass="13987">MFVVFLAVLAINYSEATCPYGTITTGVSSTEQTLIVNLHNNVRLKVARGTVPNQPRGINLKKLYWNACLASEAQRIANSCVFASQTATCPTWSKIGQILYIVKSTSSSNRNSDWTSVITSWYNEYK</sequence>
<dbReference type="EMBL" id="OV121137">
    <property type="protein sequence ID" value="CAH0559593.1"/>
    <property type="molecule type" value="Genomic_DNA"/>
</dbReference>
<feature type="chain" id="PRO_5040481908" description="SCP domain-containing protein" evidence="3">
    <location>
        <begin position="17"/>
        <end position="126"/>
    </location>
</feature>
<comment type="subcellular location">
    <subcellularLocation>
        <location evidence="1">Secreted</location>
    </subcellularLocation>
</comment>
<protein>
    <recommendedName>
        <fullName evidence="4">SCP domain-containing protein</fullName>
    </recommendedName>
</protein>
<dbReference type="SMART" id="SM00198">
    <property type="entry name" value="SCP"/>
    <property type="match status" value="1"/>
</dbReference>
<dbReference type="GO" id="GO:0005576">
    <property type="term" value="C:extracellular region"/>
    <property type="evidence" value="ECO:0007669"/>
    <property type="project" value="UniProtKB-SubCell"/>
</dbReference>
<evidence type="ECO:0000256" key="3">
    <source>
        <dbReference type="SAM" id="SignalP"/>
    </source>
</evidence>
<feature type="signal peptide" evidence="3">
    <location>
        <begin position="1"/>
        <end position="16"/>
    </location>
</feature>
<organism evidence="5 6">
    <name type="scientific">Brassicogethes aeneus</name>
    <name type="common">Rape pollen beetle</name>
    <name type="synonym">Meligethes aeneus</name>
    <dbReference type="NCBI Taxonomy" id="1431903"/>
    <lineage>
        <taxon>Eukaryota</taxon>
        <taxon>Metazoa</taxon>
        <taxon>Ecdysozoa</taxon>
        <taxon>Arthropoda</taxon>
        <taxon>Hexapoda</taxon>
        <taxon>Insecta</taxon>
        <taxon>Pterygota</taxon>
        <taxon>Neoptera</taxon>
        <taxon>Endopterygota</taxon>
        <taxon>Coleoptera</taxon>
        <taxon>Polyphaga</taxon>
        <taxon>Cucujiformia</taxon>
        <taxon>Nitidulidae</taxon>
        <taxon>Meligethinae</taxon>
        <taxon>Brassicogethes</taxon>
    </lineage>
</organism>
<keyword evidence="2" id="KW-0964">Secreted</keyword>
<keyword evidence="3" id="KW-0732">Signal</keyword>
<gene>
    <name evidence="5" type="ORF">MELIAE_LOCUS9651</name>
</gene>
<proteinExistence type="predicted"/>
<dbReference type="CDD" id="cd05380">
    <property type="entry name" value="CAP_euk"/>
    <property type="match status" value="1"/>
</dbReference>
<feature type="domain" description="SCP" evidence="4">
    <location>
        <begin position="30"/>
        <end position="126"/>
    </location>
</feature>
<reference evidence="5" key="1">
    <citation type="submission" date="2021-12" db="EMBL/GenBank/DDBJ databases">
        <authorList>
            <person name="King R."/>
        </authorList>
    </citation>
    <scope>NUCLEOTIDE SEQUENCE</scope>
</reference>